<dbReference type="GO" id="GO:0003723">
    <property type="term" value="F:RNA binding"/>
    <property type="evidence" value="ECO:0007669"/>
    <property type="project" value="UniProtKB-UniRule"/>
</dbReference>
<dbReference type="GO" id="GO:0070013">
    <property type="term" value="C:intracellular organelle lumen"/>
    <property type="evidence" value="ECO:0007669"/>
    <property type="project" value="UniProtKB-ARBA"/>
</dbReference>
<dbReference type="AlphaFoldDB" id="A0A0H5C5F0"/>
<dbReference type="PROSITE" id="PS51194">
    <property type="entry name" value="HELICASE_CTER"/>
    <property type="match status" value="1"/>
</dbReference>
<dbReference type="InterPro" id="IPR001650">
    <property type="entry name" value="Helicase_C-like"/>
</dbReference>
<feature type="compositionally biased region" description="Basic and acidic residues" evidence="8">
    <location>
        <begin position="590"/>
        <end position="683"/>
    </location>
</feature>
<evidence type="ECO:0000256" key="6">
    <source>
        <dbReference type="RuleBase" id="RU000492"/>
    </source>
</evidence>
<feature type="compositionally biased region" description="Low complexity" evidence="8">
    <location>
        <begin position="61"/>
        <end position="79"/>
    </location>
</feature>
<evidence type="ECO:0000313" key="12">
    <source>
        <dbReference type="Proteomes" id="UP000038830"/>
    </source>
</evidence>
<organism evidence="11 12">
    <name type="scientific">Cyberlindnera jadinii (strain ATCC 18201 / CBS 1600 / BCRC 20928 / JCM 3617 / NBRC 0987 / NRRL Y-1542)</name>
    <name type="common">Torula yeast</name>
    <name type="synonym">Candida utilis</name>
    <dbReference type="NCBI Taxonomy" id="983966"/>
    <lineage>
        <taxon>Eukaryota</taxon>
        <taxon>Fungi</taxon>
        <taxon>Dikarya</taxon>
        <taxon>Ascomycota</taxon>
        <taxon>Saccharomycotina</taxon>
        <taxon>Saccharomycetes</taxon>
        <taxon>Phaffomycetales</taxon>
        <taxon>Phaffomycetaceae</taxon>
        <taxon>Cyberlindnera</taxon>
    </lineage>
</organism>
<dbReference type="GO" id="GO:0003724">
    <property type="term" value="F:RNA helicase activity"/>
    <property type="evidence" value="ECO:0007669"/>
    <property type="project" value="UniProtKB-EC"/>
</dbReference>
<keyword evidence="4 6" id="KW-0067">ATP-binding</keyword>
<dbReference type="InterPro" id="IPR027417">
    <property type="entry name" value="P-loop_NTPase"/>
</dbReference>
<dbReference type="GO" id="GO:0016787">
    <property type="term" value="F:hydrolase activity"/>
    <property type="evidence" value="ECO:0007669"/>
    <property type="project" value="UniProtKB-KW"/>
</dbReference>
<dbReference type="PROSITE" id="PS51192">
    <property type="entry name" value="HELICASE_ATP_BIND_1"/>
    <property type="match status" value="1"/>
</dbReference>
<sequence>MLKNVRSAVFSGRLSVSSVTVKLSQRYLSSAAGETKTEAKTEATTTTTTTTATTTDDKTKATTATKTEANTETKTPATADHGSIHHLHSTGIIQKPVHSALSHLGFHKLTPVQEKSIHPVLTKDADFITKAKTGTGKTLAFGIPLIEKALRIGNSRDQRVVGIVVAPTRDLAFQIRDELNKIVRYKEMVRHTKNLLSVQTVVGGESRWKQVRAFTSRDPHPSIVVSTPGRLLDLLKEPEVLGAFGHIKALVLDEADRLLGEGFKEDLVEISDTLKDNLVDDKHQFKTMLYSATWDKDVQEFSKRILRPEFHYIDTVDPNAADTHEKINQSLILTNDIFESYTSAITFIESEAKANRKFKGIVFLPTVKAVSYFYELLYTRFKFQKIRSPVNQLHGQLAQASRDRAVREFRKGFNGVLVCSDVGARGMDFPNVTNVVQIGLPMDETNYVHRVGRTARGGKDGSAVMILSDAESKFLRVLKKRNINIVTKFEYEKDEELESEIANVSKAARHKYSLDLVIESLAGFSKGISNVYRLNMYDILEDYTTAYGKFFQDADKKPHVTASFAQRVLHLNRRDSNKFFDLGSSANDFQDEKPKRRESSDRGYGDRRGYRGNDRGGNRDYRGNNRDYRGGNRDHGGNNRDYRGGNRDHRGGNRDYRGGNRDHTSQDRGDGFRSDRRGKLKFD</sequence>
<feature type="region of interest" description="Disordered" evidence="8">
    <location>
        <begin position="582"/>
        <end position="683"/>
    </location>
</feature>
<comment type="similarity">
    <text evidence="6">Belongs to the DEAD box helicase family.</text>
</comment>
<feature type="domain" description="Helicase C-terminal" evidence="10">
    <location>
        <begin position="340"/>
        <end position="505"/>
    </location>
</feature>
<dbReference type="PROSITE" id="PS00039">
    <property type="entry name" value="DEAD_ATP_HELICASE"/>
    <property type="match status" value="1"/>
</dbReference>
<dbReference type="PANTHER" id="PTHR24031">
    <property type="entry name" value="RNA HELICASE"/>
    <property type="match status" value="1"/>
</dbReference>
<dbReference type="CDD" id="cd18787">
    <property type="entry name" value="SF2_C_DEAD"/>
    <property type="match status" value="1"/>
</dbReference>
<evidence type="ECO:0000256" key="3">
    <source>
        <dbReference type="ARBA" id="ARBA00022806"/>
    </source>
</evidence>
<feature type="region of interest" description="Disordered" evidence="8">
    <location>
        <begin position="29"/>
        <end position="81"/>
    </location>
</feature>
<proteinExistence type="inferred from homology"/>
<dbReference type="EMBL" id="CDQK01000004">
    <property type="protein sequence ID" value="CEP23037.1"/>
    <property type="molecule type" value="Genomic_DNA"/>
</dbReference>
<evidence type="ECO:0000259" key="9">
    <source>
        <dbReference type="PROSITE" id="PS51192"/>
    </source>
</evidence>
<dbReference type="Proteomes" id="UP000038830">
    <property type="component" value="Unassembled WGS sequence"/>
</dbReference>
<dbReference type="InterPro" id="IPR011545">
    <property type="entry name" value="DEAD/DEAH_box_helicase_dom"/>
</dbReference>
<dbReference type="SMART" id="SM00490">
    <property type="entry name" value="HELICc"/>
    <property type="match status" value="1"/>
</dbReference>
<evidence type="ECO:0000256" key="8">
    <source>
        <dbReference type="SAM" id="MobiDB-lite"/>
    </source>
</evidence>
<dbReference type="Pfam" id="PF00270">
    <property type="entry name" value="DEAD"/>
    <property type="match status" value="1"/>
</dbReference>
<evidence type="ECO:0000256" key="5">
    <source>
        <dbReference type="ARBA" id="ARBA00022884"/>
    </source>
</evidence>
<name>A0A0H5C5F0_CYBJN</name>
<evidence type="ECO:0000256" key="7">
    <source>
        <dbReference type="RuleBase" id="RU365068"/>
    </source>
</evidence>
<accession>A0A0H5C5F0</accession>
<protein>
    <recommendedName>
        <fullName evidence="7">ATP-dependent RNA helicase</fullName>
        <ecNumber evidence="7">3.6.4.13</ecNumber>
    </recommendedName>
</protein>
<evidence type="ECO:0000259" key="10">
    <source>
        <dbReference type="PROSITE" id="PS51194"/>
    </source>
</evidence>
<dbReference type="SMART" id="SM00487">
    <property type="entry name" value="DEXDc"/>
    <property type="match status" value="1"/>
</dbReference>
<comment type="function">
    <text evidence="7">RNA helicase.</text>
</comment>
<feature type="domain" description="Helicase ATP-binding" evidence="9">
    <location>
        <begin position="118"/>
        <end position="312"/>
    </location>
</feature>
<reference evidence="12" key="1">
    <citation type="journal article" date="2015" name="J. Biotechnol.">
        <title>The structure of the Cyberlindnera jadinii genome and its relation to Candida utilis analyzed by the occurrence of single nucleotide polymorphisms.</title>
        <authorList>
            <person name="Rupp O."/>
            <person name="Brinkrolf K."/>
            <person name="Buerth C."/>
            <person name="Kunigo M."/>
            <person name="Schneider J."/>
            <person name="Jaenicke S."/>
            <person name="Goesmann A."/>
            <person name="Puehler A."/>
            <person name="Jaeger K.-E."/>
            <person name="Ernst J.F."/>
        </authorList>
    </citation>
    <scope>NUCLEOTIDE SEQUENCE [LARGE SCALE GENOMIC DNA]</scope>
    <source>
        <strain evidence="12">ATCC 18201 / CBS 1600 / BCRC 20928 / JCM 3617 / NBRC 0987 / NRRL Y-1542</strain>
    </source>
</reference>
<keyword evidence="1 6" id="KW-0547">Nucleotide-binding</keyword>
<dbReference type="EC" id="3.6.4.13" evidence="7"/>
<evidence type="ECO:0000256" key="1">
    <source>
        <dbReference type="ARBA" id="ARBA00022741"/>
    </source>
</evidence>
<keyword evidence="2 6" id="KW-0378">Hydrolase</keyword>
<dbReference type="InterPro" id="IPR000629">
    <property type="entry name" value="RNA-helicase_DEAD-box_CS"/>
</dbReference>
<comment type="catalytic activity">
    <reaction evidence="7">
        <text>ATP + H2O = ADP + phosphate + H(+)</text>
        <dbReference type="Rhea" id="RHEA:13065"/>
        <dbReference type="ChEBI" id="CHEBI:15377"/>
        <dbReference type="ChEBI" id="CHEBI:15378"/>
        <dbReference type="ChEBI" id="CHEBI:30616"/>
        <dbReference type="ChEBI" id="CHEBI:43474"/>
        <dbReference type="ChEBI" id="CHEBI:456216"/>
        <dbReference type="EC" id="3.6.4.13"/>
    </reaction>
</comment>
<dbReference type="Pfam" id="PF00271">
    <property type="entry name" value="Helicase_C"/>
    <property type="match status" value="1"/>
</dbReference>
<keyword evidence="3 6" id="KW-0347">Helicase</keyword>
<evidence type="ECO:0000256" key="4">
    <source>
        <dbReference type="ARBA" id="ARBA00022840"/>
    </source>
</evidence>
<dbReference type="Gene3D" id="3.40.50.300">
    <property type="entry name" value="P-loop containing nucleotide triphosphate hydrolases"/>
    <property type="match status" value="2"/>
</dbReference>
<feature type="compositionally biased region" description="Low complexity" evidence="8">
    <location>
        <begin position="42"/>
        <end position="54"/>
    </location>
</feature>
<keyword evidence="5 7" id="KW-0694">RNA-binding</keyword>
<evidence type="ECO:0000256" key="2">
    <source>
        <dbReference type="ARBA" id="ARBA00022801"/>
    </source>
</evidence>
<dbReference type="GO" id="GO:0005524">
    <property type="term" value="F:ATP binding"/>
    <property type="evidence" value="ECO:0007669"/>
    <property type="project" value="UniProtKB-UniRule"/>
</dbReference>
<dbReference type="SUPFAM" id="SSF52540">
    <property type="entry name" value="P-loop containing nucleoside triphosphate hydrolases"/>
    <property type="match status" value="1"/>
</dbReference>
<evidence type="ECO:0000313" key="11">
    <source>
        <dbReference type="EMBL" id="CEP23037.1"/>
    </source>
</evidence>
<dbReference type="InterPro" id="IPR014001">
    <property type="entry name" value="Helicase_ATP-bd"/>
</dbReference>
<comment type="domain">
    <text evidence="7">The Q motif is unique to and characteristic of the DEAD box family of RNA helicases and controls ATP binding and hydrolysis.</text>
</comment>
<gene>
    <name evidence="11" type="ORF">BN1211_3534</name>
</gene>